<dbReference type="GO" id="GO:1990904">
    <property type="term" value="C:ribonucleoprotein complex"/>
    <property type="evidence" value="ECO:0007669"/>
    <property type="project" value="TreeGrafter"/>
</dbReference>
<reference evidence="5" key="1">
    <citation type="submission" date="2021-01" db="EMBL/GenBank/DDBJ databases">
        <authorList>
            <person name="Corre E."/>
            <person name="Pelletier E."/>
            <person name="Niang G."/>
            <person name="Scheremetjew M."/>
            <person name="Finn R."/>
            <person name="Kale V."/>
            <person name="Holt S."/>
            <person name="Cochrane G."/>
            <person name="Meng A."/>
            <person name="Brown T."/>
            <person name="Cohen L."/>
        </authorList>
    </citation>
    <scope>NUCLEOTIDE SEQUENCE</scope>
    <source>
        <strain evidence="5">CCMP127</strain>
    </source>
</reference>
<feature type="compositionally biased region" description="Basic and acidic residues" evidence="3">
    <location>
        <begin position="1"/>
        <end position="13"/>
    </location>
</feature>
<dbReference type="FunFam" id="3.30.70.330:FF:000362">
    <property type="entry name" value="GBP2p Poly(A+) RNA-binding protein"/>
    <property type="match status" value="1"/>
</dbReference>
<dbReference type="GO" id="GO:0003729">
    <property type="term" value="F:mRNA binding"/>
    <property type="evidence" value="ECO:0007669"/>
    <property type="project" value="TreeGrafter"/>
</dbReference>
<dbReference type="InterPro" id="IPR012677">
    <property type="entry name" value="Nucleotide-bd_a/b_plait_sf"/>
</dbReference>
<dbReference type="InterPro" id="IPR035979">
    <property type="entry name" value="RBD_domain_sf"/>
</dbReference>
<dbReference type="Pfam" id="PF00076">
    <property type="entry name" value="RRM_1"/>
    <property type="match status" value="4"/>
</dbReference>
<organism evidence="5">
    <name type="scientific">Amphora coffeiformis</name>
    <dbReference type="NCBI Taxonomy" id="265554"/>
    <lineage>
        <taxon>Eukaryota</taxon>
        <taxon>Sar</taxon>
        <taxon>Stramenopiles</taxon>
        <taxon>Ochrophyta</taxon>
        <taxon>Bacillariophyta</taxon>
        <taxon>Bacillariophyceae</taxon>
        <taxon>Bacillariophycidae</taxon>
        <taxon>Thalassiophysales</taxon>
        <taxon>Catenulaceae</taxon>
        <taxon>Amphora</taxon>
    </lineage>
</organism>
<dbReference type="GO" id="GO:0005737">
    <property type="term" value="C:cytoplasm"/>
    <property type="evidence" value="ECO:0007669"/>
    <property type="project" value="TreeGrafter"/>
</dbReference>
<dbReference type="PROSITE" id="PS50102">
    <property type="entry name" value="RRM"/>
    <property type="match status" value="4"/>
</dbReference>
<feature type="region of interest" description="Disordered" evidence="3">
    <location>
        <begin position="346"/>
        <end position="382"/>
    </location>
</feature>
<feature type="domain" description="RRM" evidence="4">
    <location>
        <begin position="70"/>
        <end position="148"/>
    </location>
</feature>
<keyword evidence="1 2" id="KW-0694">RNA-binding</keyword>
<dbReference type="PANTHER" id="PTHR23003:SF3">
    <property type="entry name" value="FI21236P1-RELATED"/>
    <property type="match status" value="1"/>
</dbReference>
<evidence type="ECO:0000256" key="1">
    <source>
        <dbReference type="ARBA" id="ARBA00022884"/>
    </source>
</evidence>
<dbReference type="InterPro" id="IPR050374">
    <property type="entry name" value="RRT5_SRSF_SR"/>
</dbReference>
<protein>
    <recommendedName>
        <fullName evidence="4">RRM domain-containing protein</fullName>
    </recommendedName>
</protein>
<proteinExistence type="predicted"/>
<feature type="domain" description="RRM" evidence="4">
    <location>
        <begin position="175"/>
        <end position="252"/>
    </location>
</feature>
<dbReference type="AlphaFoldDB" id="A0A7S3P038"/>
<dbReference type="Gene3D" id="3.30.70.330">
    <property type="match status" value="4"/>
</dbReference>
<feature type="domain" description="RRM" evidence="4">
    <location>
        <begin position="269"/>
        <end position="346"/>
    </location>
</feature>
<evidence type="ECO:0000256" key="2">
    <source>
        <dbReference type="PROSITE-ProRule" id="PRU00176"/>
    </source>
</evidence>
<dbReference type="EMBL" id="HBIM01001102">
    <property type="protein sequence ID" value="CAE0402686.1"/>
    <property type="molecule type" value="Transcribed_RNA"/>
</dbReference>
<feature type="compositionally biased region" description="Gly residues" evidence="3">
    <location>
        <begin position="353"/>
        <end position="378"/>
    </location>
</feature>
<sequence>MASKEETTAEEKPASTSEAKAPAPADAAPTAEEGGESKEAAAPAAVQTEAAPAAAEAKKAPESDSSDRSRRVYVGNLAWEVSWQDLKDHMKSTGLDVIRATVLTTADGRSKGCGLAEFATADDAAEAVKTLTDTELMGRQIFVREDREERSAGVLRGEVKLAQRSFSTGQDAKNRRVYVGNLSWDVAWQDLKDHMRQAGEVLHAEVITEYNGRSKGCGIVEFATEEAALEAISTLTDTELKGRMIFVREDRESSQGPHGAANLSRLQNTGVYVWNLAPETSWQDLKDHMRKAGNVDSATILTNAQGESVGCGVVVYQKPQEAARAIRELQNSELNGMPLFAREDRERHPRGGLTRGRGPRAGGGGRFGGNRGGGGRGAGSPDSQVYVGNLAPETNWRDLKDHFRQCGDVRRAEVVPSGGSGTVSFSSKADADAAIQRLNGSALQGRTLEVRRHQKPR</sequence>
<feature type="domain" description="RRM" evidence="4">
    <location>
        <begin position="383"/>
        <end position="455"/>
    </location>
</feature>
<feature type="region of interest" description="Disordered" evidence="3">
    <location>
        <begin position="1"/>
        <end position="69"/>
    </location>
</feature>
<dbReference type="GO" id="GO:0005634">
    <property type="term" value="C:nucleus"/>
    <property type="evidence" value="ECO:0007669"/>
    <property type="project" value="TreeGrafter"/>
</dbReference>
<evidence type="ECO:0000259" key="4">
    <source>
        <dbReference type="PROSITE" id="PS50102"/>
    </source>
</evidence>
<dbReference type="PANTHER" id="PTHR23003">
    <property type="entry name" value="RNA RECOGNITION MOTIF RRM DOMAIN CONTAINING PROTEIN"/>
    <property type="match status" value="1"/>
</dbReference>
<dbReference type="InterPro" id="IPR000504">
    <property type="entry name" value="RRM_dom"/>
</dbReference>
<dbReference type="SMART" id="SM00360">
    <property type="entry name" value="RRM"/>
    <property type="match status" value="4"/>
</dbReference>
<gene>
    <name evidence="5" type="ORF">ACOF00016_LOCUS955</name>
</gene>
<dbReference type="SUPFAM" id="SSF54928">
    <property type="entry name" value="RNA-binding domain, RBD"/>
    <property type="match status" value="3"/>
</dbReference>
<accession>A0A7S3P038</accession>
<feature type="compositionally biased region" description="Low complexity" evidence="3">
    <location>
        <begin position="40"/>
        <end position="55"/>
    </location>
</feature>
<name>A0A7S3P038_9STRA</name>
<evidence type="ECO:0000313" key="5">
    <source>
        <dbReference type="EMBL" id="CAE0402686.1"/>
    </source>
</evidence>
<feature type="compositionally biased region" description="Low complexity" evidence="3">
    <location>
        <begin position="18"/>
        <end position="32"/>
    </location>
</feature>
<evidence type="ECO:0000256" key="3">
    <source>
        <dbReference type="SAM" id="MobiDB-lite"/>
    </source>
</evidence>
<feature type="compositionally biased region" description="Basic and acidic residues" evidence="3">
    <location>
        <begin position="56"/>
        <end position="69"/>
    </location>
</feature>